<reference evidence="2 3" key="1">
    <citation type="journal article" date="2016" name="Mol. Biol. Evol.">
        <title>Comparative Genomics of Early-Diverging Mushroom-Forming Fungi Provides Insights into the Origins of Lignocellulose Decay Capabilities.</title>
        <authorList>
            <person name="Nagy L.G."/>
            <person name="Riley R."/>
            <person name="Tritt A."/>
            <person name="Adam C."/>
            <person name="Daum C."/>
            <person name="Floudas D."/>
            <person name="Sun H."/>
            <person name="Yadav J.S."/>
            <person name="Pangilinan J."/>
            <person name="Larsson K.H."/>
            <person name="Matsuura K."/>
            <person name="Barry K."/>
            <person name="Labutti K."/>
            <person name="Kuo R."/>
            <person name="Ohm R.A."/>
            <person name="Bhattacharya S.S."/>
            <person name="Shirouzu T."/>
            <person name="Yoshinaga Y."/>
            <person name="Martin F.M."/>
            <person name="Grigoriev I.V."/>
            <person name="Hibbett D.S."/>
        </authorList>
    </citation>
    <scope>NUCLEOTIDE SEQUENCE [LARGE SCALE GENOMIC DNA]</scope>
    <source>
        <strain evidence="2 3">HHB14362 ss-1</strain>
    </source>
</reference>
<accession>A0A165UGU1</accession>
<dbReference type="OrthoDB" id="3197626at2759"/>
<evidence type="ECO:0008006" key="4">
    <source>
        <dbReference type="Google" id="ProtNLM"/>
    </source>
</evidence>
<feature type="transmembrane region" description="Helical" evidence="1">
    <location>
        <begin position="118"/>
        <end position="137"/>
    </location>
</feature>
<sequence length="316" mass="35269">MVNWKDPDVIANQTVTFVHFVHILGGLYLAEVLLRFPFEWDVYTRKRALRWTTLVYIFSRWLMLVDLGVFLAILNVKTEVNCMVAFKVVIALGNIAVGLASLLLMIRAVAINAAKKKYLIPLIAILLANWATLLHAVDVADAAWDPQSSSCSIKGTHSFALNILVSFCADFVFMGVTFSALMQKEGVSRLWRLLYREGLVCMTVAAAAYLIPSVFVLLNFNDIMNYMFQPFASIVMVTCSTRMYRELSEFLTPSILPTHTAASLTTIEFYKPGGKISSSRQGTMSVKIEMETVMETTTETDSSVATNRTMVNQSPV</sequence>
<dbReference type="Proteomes" id="UP000076761">
    <property type="component" value="Unassembled WGS sequence"/>
</dbReference>
<evidence type="ECO:0000256" key="1">
    <source>
        <dbReference type="SAM" id="Phobius"/>
    </source>
</evidence>
<evidence type="ECO:0000313" key="2">
    <source>
        <dbReference type="EMBL" id="KZT28137.1"/>
    </source>
</evidence>
<protein>
    <recommendedName>
        <fullName evidence="4">G-protein coupled receptors family 1 profile domain-containing protein</fullName>
    </recommendedName>
</protein>
<dbReference type="AlphaFoldDB" id="A0A165UGU1"/>
<gene>
    <name evidence="2" type="ORF">NEOLEDRAFT_961831</name>
</gene>
<dbReference type="InParanoid" id="A0A165UGU1"/>
<feature type="transmembrane region" description="Helical" evidence="1">
    <location>
        <begin position="15"/>
        <end position="34"/>
    </location>
</feature>
<feature type="transmembrane region" description="Helical" evidence="1">
    <location>
        <begin position="199"/>
        <end position="220"/>
    </location>
</feature>
<feature type="transmembrane region" description="Helical" evidence="1">
    <location>
        <begin position="157"/>
        <end position="178"/>
    </location>
</feature>
<dbReference type="EMBL" id="KV425559">
    <property type="protein sequence ID" value="KZT28137.1"/>
    <property type="molecule type" value="Genomic_DNA"/>
</dbReference>
<feature type="transmembrane region" description="Helical" evidence="1">
    <location>
        <begin position="86"/>
        <end position="106"/>
    </location>
</feature>
<keyword evidence="1" id="KW-1133">Transmembrane helix</keyword>
<name>A0A165UGU1_9AGAM</name>
<organism evidence="2 3">
    <name type="scientific">Neolentinus lepideus HHB14362 ss-1</name>
    <dbReference type="NCBI Taxonomy" id="1314782"/>
    <lineage>
        <taxon>Eukaryota</taxon>
        <taxon>Fungi</taxon>
        <taxon>Dikarya</taxon>
        <taxon>Basidiomycota</taxon>
        <taxon>Agaricomycotina</taxon>
        <taxon>Agaricomycetes</taxon>
        <taxon>Gloeophyllales</taxon>
        <taxon>Gloeophyllaceae</taxon>
        <taxon>Neolentinus</taxon>
    </lineage>
</organism>
<feature type="transmembrane region" description="Helical" evidence="1">
    <location>
        <begin position="54"/>
        <end position="74"/>
    </location>
</feature>
<evidence type="ECO:0000313" key="3">
    <source>
        <dbReference type="Proteomes" id="UP000076761"/>
    </source>
</evidence>
<proteinExistence type="predicted"/>
<keyword evidence="3" id="KW-1185">Reference proteome</keyword>
<keyword evidence="1" id="KW-0812">Transmembrane</keyword>
<keyword evidence="1" id="KW-0472">Membrane</keyword>